<keyword evidence="3" id="KW-1185">Reference proteome</keyword>
<accession>A0A9N7Y6F3</accession>
<protein>
    <submittedName>
        <fullName evidence="2">Uncharacterized protein</fullName>
    </submittedName>
</protein>
<dbReference type="Proteomes" id="UP001153269">
    <property type="component" value="Unassembled WGS sequence"/>
</dbReference>
<feature type="region of interest" description="Disordered" evidence="1">
    <location>
        <begin position="78"/>
        <end position="104"/>
    </location>
</feature>
<feature type="region of interest" description="Disordered" evidence="1">
    <location>
        <begin position="35"/>
        <end position="54"/>
    </location>
</feature>
<dbReference type="EMBL" id="CADEAL010000110">
    <property type="protein sequence ID" value="CAB1414511.1"/>
    <property type="molecule type" value="Genomic_DNA"/>
</dbReference>
<comment type="caution">
    <text evidence="2">The sequence shown here is derived from an EMBL/GenBank/DDBJ whole genome shotgun (WGS) entry which is preliminary data.</text>
</comment>
<organism evidence="2 3">
    <name type="scientific">Pleuronectes platessa</name>
    <name type="common">European plaice</name>
    <dbReference type="NCBI Taxonomy" id="8262"/>
    <lineage>
        <taxon>Eukaryota</taxon>
        <taxon>Metazoa</taxon>
        <taxon>Chordata</taxon>
        <taxon>Craniata</taxon>
        <taxon>Vertebrata</taxon>
        <taxon>Euteleostomi</taxon>
        <taxon>Actinopterygii</taxon>
        <taxon>Neopterygii</taxon>
        <taxon>Teleostei</taxon>
        <taxon>Neoteleostei</taxon>
        <taxon>Acanthomorphata</taxon>
        <taxon>Carangaria</taxon>
        <taxon>Pleuronectiformes</taxon>
        <taxon>Pleuronectoidei</taxon>
        <taxon>Pleuronectidae</taxon>
        <taxon>Pleuronectes</taxon>
    </lineage>
</organism>
<sequence length="104" mass="11313">TAEDHQSPIPKREESTSSEFNEERSTVQSMGLITIPAEGGSPVPSQGGSPVINRENHHQISRGSELITVHHRGYQSINQGSITSSERSSDTQLITGRSSIEVHH</sequence>
<feature type="compositionally biased region" description="Basic and acidic residues" evidence="1">
    <location>
        <begin position="1"/>
        <end position="25"/>
    </location>
</feature>
<proteinExistence type="predicted"/>
<feature type="non-terminal residue" evidence="2">
    <location>
        <position position="104"/>
    </location>
</feature>
<gene>
    <name evidence="2" type="ORF">PLEPLA_LOCUS2220</name>
</gene>
<feature type="compositionally biased region" description="Polar residues" evidence="1">
    <location>
        <begin position="78"/>
        <end position="98"/>
    </location>
</feature>
<feature type="region of interest" description="Disordered" evidence="1">
    <location>
        <begin position="1"/>
        <end position="28"/>
    </location>
</feature>
<feature type="compositionally biased region" description="Low complexity" evidence="1">
    <location>
        <begin position="39"/>
        <end position="51"/>
    </location>
</feature>
<dbReference type="AlphaFoldDB" id="A0A9N7Y6F3"/>
<evidence type="ECO:0000256" key="1">
    <source>
        <dbReference type="SAM" id="MobiDB-lite"/>
    </source>
</evidence>
<evidence type="ECO:0000313" key="3">
    <source>
        <dbReference type="Proteomes" id="UP001153269"/>
    </source>
</evidence>
<reference evidence="2" key="1">
    <citation type="submission" date="2020-03" db="EMBL/GenBank/DDBJ databases">
        <authorList>
            <person name="Weist P."/>
        </authorList>
    </citation>
    <scope>NUCLEOTIDE SEQUENCE</scope>
</reference>
<name>A0A9N7Y6F3_PLEPL</name>
<evidence type="ECO:0000313" key="2">
    <source>
        <dbReference type="EMBL" id="CAB1414511.1"/>
    </source>
</evidence>